<proteinExistence type="predicted"/>
<dbReference type="AlphaFoldDB" id="A0A5A5TI60"/>
<evidence type="ECO:0000313" key="1">
    <source>
        <dbReference type="EMBL" id="GCF10878.1"/>
    </source>
</evidence>
<keyword evidence="2" id="KW-1185">Reference proteome</keyword>
<gene>
    <name evidence="1" type="ORF">KDI_44420</name>
</gene>
<accession>A0A5A5TI60</accession>
<dbReference type="EMBL" id="BIXY01000086">
    <property type="protein sequence ID" value="GCF10878.1"/>
    <property type="molecule type" value="Genomic_DNA"/>
</dbReference>
<name>A0A5A5TI60_9CHLR</name>
<comment type="caution">
    <text evidence="1">The sequence shown here is derived from an EMBL/GenBank/DDBJ whole genome shotgun (WGS) entry which is preliminary data.</text>
</comment>
<dbReference type="RefSeq" id="WP_149403741.1">
    <property type="nucleotide sequence ID" value="NZ_BIXY01000086.1"/>
</dbReference>
<reference evidence="1 2" key="1">
    <citation type="submission" date="2019-01" db="EMBL/GenBank/DDBJ databases">
        <title>Draft genome sequence of Dictyobacter sp. Uno17.</title>
        <authorList>
            <person name="Wang C.M."/>
            <person name="Zheng Y."/>
            <person name="Sakai Y."/>
            <person name="Abe K."/>
            <person name="Yokota A."/>
            <person name="Yabe S."/>
        </authorList>
    </citation>
    <scope>NUCLEOTIDE SEQUENCE [LARGE SCALE GENOMIC DNA]</scope>
    <source>
        <strain evidence="1 2">Uno17</strain>
    </source>
</reference>
<protein>
    <submittedName>
        <fullName evidence="1">Uncharacterized protein</fullName>
    </submittedName>
</protein>
<sequence length="102" mass="11233">MSSMETRMPHSTIRHRPIFTTPQVTPLVLRASLHQLPALSSPAISIATQGAREGDRMQLGRAFQPGHADHSGLAPLRAFYWVKEKAILVQVASNQAAFPYQS</sequence>
<organism evidence="1 2">
    <name type="scientific">Dictyobacter arantiisoli</name>
    <dbReference type="NCBI Taxonomy" id="2014874"/>
    <lineage>
        <taxon>Bacteria</taxon>
        <taxon>Bacillati</taxon>
        <taxon>Chloroflexota</taxon>
        <taxon>Ktedonobacteria</taxon>
        <taxon>Ktedonobacterales</taxon>
        <taxon>Dictyobacteraceae</taxon>
        <taxon>Dictyobacter</taxon>
    </lineage>
</organism>
<evidence type="ECO:0000313" key="2">
    <source>
        <dbReference type="Proteomes" id="UP000322530"/>
    </source>
</evidence>
<dbReference type="Proteomes" id="UP000322530">
    <property type="component" value="Unassembled WGS sequence"/>
</dbReference>